<dbReference type="EMBL" id="JANPWB010000012">
    <property type="protein sequence ID" value="KAJ1115312.1"/>
    <property type="molecule type" value="Genomic_DNA"/>
</dbReference>
<accession>A0AAV7NJN6</accession>
<protein>
    <submittedName>
        <fullName evidence="1">Uncharacterized protein</fullName>
    </submittedName>
</protein>
<proteinExistence type="predicted"/>
<keyword evidence="2" id="KW-1185">Reference proteome</keyword>
<sequence length="124" mass="13528">MARSLKHEAHKCQDLLWWLQVVAMKSESGVCSNSVCSASYIEVKKLTMTIDSSAKDIAAASSEIGKCCNALALLCEPNQRDMYTCLSAANCQMSRYLEDSTALGVRSLIAQQHKRGASLIEPGR</sequence>
<reference evidence="1" key="1">
    <citation type="journal article" date="2022" name="bioRxiv">
        <title>Sequencing and chromosome-scale assembly of the giantPleurodeles waltlgenome.</title>
        <authorList>
            <person name="Brown T."/>
            <person name="Elewa A."/>
            <person name="Iarovenko S."/>
            <person name="Subramanian E."/>
            <person name="Araus A.J."/>
            <person name="Petzold A."/>
            <person name="Susuki M."/>
            <person name="Suzuki K.-i.T."/>
            <person name="Hayashi T."/>
            <person name="Toyoda A."/>
            <person name="Oliveira C."/>
            <person name="Osipova E."/>
            <person name="Leigh N.D."/>
            <person name="Simon A."/>
            <person name="Yun M.H."/>
        </authorList>
    </citation>
    <scope>NUCLEOTIDE SEQUENCE</scope>
    <source>
        <strain evidence="1">20211129_DDA</strain>
        <tissue evidence="1">Liver</tissue>
    </source>
</reference>
<dbReference type="AlphaFoldDB" id="A0AAV7NJN6"/>
<dbReference type="Proteomes" id="UP001066276">
    <property type="component" value="Chromosome 8"/>
</dbReference>
<comment type="caution">
    <text evidence="1">The sequence shown here is derived from an EMBL/GenBank/DDBJ whole genome shotgun (WGS) entry which is preliminary data.</text>
</comment>
<organism evidence="1 2">
    <name type="scientific">Pleurodeles waltl</name>
    <name type="common">Iberian ribbed newt</name>
    <dbReference type="NCBI Taxonomy" id="8319"/>
    <lineage>
        <taxon>Eukaryota</taxon>
        <taxon>Metazoa</taxon>
        <taxon>Chordata</taxon>
        <taxon>Craniata</taxon>
        <taxon>Vertebrata</taxon>
        <taxon>Euteleostomi</taxon>
        <taxon>Amphibia</taxon>
        <taxon>Batrachia</taxon>
        <taxon>Caudata</taxon>
        <taxon>Salamandroidea</taxon>
        <taxon>Salamandridae</taxon>
        <taxon>Pleurodelinae</taxon>
        <taxon>Pleurodeles</taxon>
    </lineage>
</organism>
<evidence type="ECO:0000313" key="1">
    <source>
        <dbReference type="EMBL" id="KAJ1115312.1"/>
    </source>
</evidence>
<evidence type="ECO:0000313" key="2">
    <source>
        <dbReference type="Proteomes" id="UP001066276"/>
    </source>
</evidence>
<gene>
    <name evidence="1" type="ORF">NDU88_003537</name>
</gene>
<name>A0AAV7NJN6_PLEWA</name>